<dbReference type="STRING" id="1173061.A0A0J9XG58"/>
<dbReference type="FunFam" id="3.30.160.60:FF:000446">
    <property type="entry name" value="Zinc finger protein"/>
    <property type="match status" value="2"/>
</dbReference>
<protein>
    <submittedName>
        <fullName evidence="10">Similar to Saccharomyces cerevisiae YML081W TDA9 DNA-binding protein, putative transcription factor</fullName>
    </submittedName>
</protein>
<keyword evidence="2" id="KW-0479">Metal-binding</keyword>
<dbReference type="Gene3D" id="3.30.160.60">
    <property type="entry name" value="Classic Zinc Finger"/>
    <property type="match status" value="2"/>
</dbReference>
<dbReference type="GO" id="GO:0006351">
    <property type="term" value="P:DNA-templated transcription"/>
    <property type="evidence" value="ECO:0007669"/>
    <property type="project" value="InterPro"/>
</dbReference>
<proteinExistence type="predicted"/>
<keyword evidence="6" id="KW-0539">Nucleus</keyword>
<comment type="subcellular location">
    <subcellularLocation>
        <location evidence="1">Nucleus</location>
    </subcellularLocation>
</comment>
<keyword evidence="5" id="KW-0862">Zinc</keyword>
<evidence type="ECO:0000256" key="3">
    <source>
        <dbReference type="ARBA" id="ARBA00022737"/>
    </source>
</evidence>
<evidence type="ECO:0000259" key="9">
    <source>
        <dbReference type="PROSITE" id="PS50157"/>
    </source>
</evidence>
<evidence type="ECO:0000256" key="1">
    <source>
        <dbReference type="ARBA" id="ARBA00004123"/>
    </source>
</evidence>
<evidence type="ECO:0000256" key="5">
    <source>
        <dbReference type="ARBA" id="ARBA00022833"/>
    </source>
</evidence>
<dbReference type="Pfam" id="PF00096">
    <property type="entry name" value="zf-C2H2"/>
    <property type="match status" value="2"/>
</dbReference>
<evidence type="ECO:0000256" key="4">
    <source>
        <dbReference type="ARBA" id="ARBA00022771"/>
    </source>
</evidence>
<dbReference type="AlphaFoldDB" id="A0A0J9XG58"/>
<feature type="domain" description="C2H2-type" evidence="9">
    <location>
        <begin position="58"/>
        <end position="85"/>
    </location>
</feature>
<dbReference type="EMBL" id="CCBN010000015">
    <property type="protein sequence ID" value="CDO56374.1"/>
    <property type="molecule type" value="Genomic_DNA"/>
</dbReference>
<name>A0A0J9XG58_GEOCN</name>
<dbReference type="OrthoDB" id="6077919at2759"/>
<dbReference type="GO" id="GO:0000785">
    <property type="term" value="C:chromatin"/>
    <property type="evidence" value="ECO:0007669"/>
    <property type="project" value="TreeGrafter"/>
</dbReference>
<evidence type="ECO:0000313" key="10">
    <source>
        <dbReference type="EMBL" id="CDO56374.1"/>
    </source>
</evidence>
<dbReference type="PROSITE" id="PS00028">
    <property type="entry name" value="ZINC_FINGER_C2H2_1"/>
    <property type="match status" value="2"/>
</dbReference>
<comment type="caution">
    <text evidence="10">The sequence shown here is derived from an EMBL/GenBank/DDBJ whole genome shotgun (WGS) entry which is preliminary data.</text>
</comment>
<dbReference type="InterPro" id="IPR007219">
    <property type="entry name" value="XnlR_reg_dom"/>
</dbReference>
<dbReference type="InterPro" id="IPR051059">
    <property type="entry name" value="VerF-like"/>
</dbReference>
<evidence type="ECO:0000256" key="8">
    <source>
        <dbReference type="SAM" id="MobiDB-lite"/>
    </source>
</evidence>
<feature type="domain" description="C2H2-type" evidence="9">
    <location>
        <begin position="86"/>
        <end position="114"/>
    </location>
</feature>
<sequence length="944" mass="105807">MVDTMTMDHNSVQFKTAPIITSAPTATTNPPPTAHQIQPTQQIPPKSFVIKTDKPRPHVCVTCTRSFARLEHLKRHERSHTKEKPFPCPVCERAFARRDLLLRHRQKLHASFPETPKVRATAKRKASVKNPPKSAAEKKTTTTPPVFVAQQSPLPMPTSMSPVEIPQTVVSPNVQIVGTLNLQEARPANGTNELGTYPYHQFVHPDHAINRMRSASFSAASAHSYAKVKDIADIDAAQPSDGPNQVGFATPQLYPINDFEVPFDEMLFNQPDAMFINPELLDSSFDNFLLVNNSSPDSNVAANGATQPHDSNSTLPLNFPEFNQTSFNPIPNSPPVLETDEWLDFNQVPIDPITMLNFDQFHAPTWQPQEPQQPPQPAVIPPRAFRVTPELCSHIASTLTMPTPFSADKSPFLPPMEDLQRYVDTYIKNFDSHFPFLHHSLQFTRENVSLALSMAAIGALYLSEPDVSENIFDISRCCVHVYLESRRERKQDQQLESTPIWLVQTLLLGVVYGLFNEEILANQIAVAQANAVISLAKSAGLQNPPNLPIPGLTSSVHEKWDYFIQVQERIRTMHVVHIISCLLATGYNVTSSLRNADLKCGSPCDEKLWAASTAEDWWLVLQKKESEGSLNNAIEGPDFTESLDRLLSGNTIVNEISQFMLLTLIYAIHLDIHQHRLEYGEGVDSTRWLDLEKRRVEAVLRAWETTWSLSPHASLIPRTEDGSLMSDSIPMSSLAHVRLYLDLRKAKECFWKRDFVAMGHELDKLQAPTIVDPITIKPLNTLLEAASYAADTISLWEKHVSRWTLHGTTKQTFIHNIIALFDCGLIVSEFFFRLEKRGEAQWANDERVLVGRLRKIFNRAFDALGMEDATRDTLHSQIECPADGNDSLGQRGSQRLGLEDTKFPLSVMALTAVSRILASLYIWPYAGVMSSALKARMAQINALG</sequence>
<dbReference type="GO" id="GO:0000978">
    <property type="term" value="F:RNA polymerase II cis-regulatory region sequence-specific DNA binding"/>
    <property type="evidence" value="ECO:0007669"/>
    <property type="project" value="InterPro"/>
</dbReference>
<dbReference type="Proteomes" id="UP000242525">
    <property type="component" value="Unassembled WGS sequence"/>
</dbReference>
<dbReference type="SUPFAM" id="SSF57667">
    <property type="entry name" value="beta-beta-alpha zinc fingers"/>
    <property type="match status" value="1"/>
</dbReference>
<dbReference type="PANTHER" id="PTHR40626:SF13">
    <property type="entry name" value="RESPIRATION FACTOR 2-RELATED"/>
    <property type="match status" value="1"/>
</dbReference>
<feature type="region of interest" description="Disordered" evidence="8">
    <location>
        <begin position="107"/>
        <end position="143"/>
    </location>
</feature>
<dbReference type="GO" id="GO:0005634">
    <property type="term" value="C:nucleus"/>
    <property type="evidence" value="ECO:0007669"/>
    <property type="project" value="UniProtKB-SubCell"/>
</dbReference>
<keyword evidence="4 7" id="KW-0863">Zinc-finger</keyword>
<keyword evidence="3" id="KW-0677">Repeat</keyword>
<organism evidence="10 11">
    <name type="scientific">Geotrichum candidum</name>
    <name type="common">Oospora lactis</name>
    <name type="synonym">Dipodascus geotrichum</name>
    <dbReference type="NCBI Taxonomy" id="1173061"/>
    <lineage>
        <taxon>Eukaryota</taxon>
        <taxon>Fungi</taxon>
        <taxon>Dikarya</taxon>
        <taxon>Ascomycota</taxon>
        <taxon>Saccharomycotina</taxon>
        <taxon>Dipodascomycetes</taxon>
        <taxon>Dipodascales</taxon>
        <taxon>Dipodascaceae</taxon>
        <taxon>Geotrichum</taxon>
    </lineage>
</organism>
<dbReference type="PROSITE" id="PS50157">
    <property type="entry name" value="ZINC_FINGER_C2H2_2"/>
    <property type="match status" value="2"/>
</dbReference>
<dbReference type="PANTHER" id="PTHR40626">
    <property type="entry name" value="MIP31509P"/>
    <property type="match status" value="1"/>
</dbReference>
<keyword evidence="11" id="KW-1185">Reference proteome</keyword>
<evidence type="ECO:0000256" key="6">
    <source>
        <dbReference type="ARBA" id="ARBA00023242"/>
    </source>
</evidence>
<dbReference type="SMART" id="SM00355">
    <property type="entry name" value="ZnF_C2H2"/>
    <property type="match status" value="2"/>
</dbReference>
<dbReference type="InterPro" id="IPR036236">
    <property type="entry name" value="Znf_C2H2_sf"/>
</dbReference>
<dbReference type="CDD" id="cd12148">
    <property type="entry name" value="fungal_TF_MHR"/>
    <property type="match status" value="1"/>
</dbReference>
<evidence type="ECO:0000313" key="11">
    <source>
        <dbReference type="Proteomes" id="UP000242525"/>
    </source>
</evidence>
<dbReference type="GO" id="GO:0000981">
    <property type="term" value="F:DNA-binding transcription factor activity, RNA polymerase II-specific"/>
    <property type="evidence" value="ECO:0007669"/>
    <property type="project" value="InterPro"/>
</dbReference>
<accession>A0A0J9XG58</accession>
<reference evidence="10" key="1">
    <citation type="submission" date="2014-03" db="EMBL/GenBank/DDBJ databases">
        <authorList>
            <person name="Casaregola S."/>
        </authorList>
    </citation>
    <scope>NUCLEOTIDE SEQUENCE [LARGE SCALE GENOMIC DNA]</scope>
    <source>
        <strain evidence="10">CLIB 918</strain>
    </source>
</reference>
<evidence type="ECO:0000256" key="2">
    <source>
        <dbReference type="ARBA" id="ARBA00022723"/>
    </source>
</evidence>
<dbReference type="InterPro" id="IPR013087">
    <property type="entry name" value="Znf_C2H2_type"/>
</dbReference>
<gene>
    <name evidence="10" type="ORF">BN980_GECA15s00241g</name>
</gene>
<keyword evidence="10" id="KW-0238">DNA-binding</keyword>
<dbReference type="GO" id="GO:0008270">
    <property type="term" value="F:zinc ion binding"/>
    <property type="evidence" value="ECO:0007669"/>
    <property type="project" value="UniProtKB-KW"/>
</dbReference>
<dbReference type="Pfam" id="PF04082">
    <property type="entry name" value="Fungal_trans"/>
    <property type="match status" value="1"/>
</dbReference>
<evidence type="ECO:0000256" key="7">
    <source>
        <dbReference type="PROSITE-ProRule" id="PRU00042"/>
    </source>
</evidence>